<dbReference type="Proteomes" id="UP000632828">
    <property type="component" value="Unassembled WGS sequence"/>
</dbReference>
<dbReference type="GO" id="GO:0005829">
    <property type="term" value="C:cytosol"/>
    <property type="evidence" value="ECO:0007669"/>
    <property type="project" value="TreeGrafter"/>
</dbReference>
<dbReference type="InterPro" id="IPR051198">
    <property type="entry name" value="BchE-like"/>
</dbReference>
<sequence length="475" mass="52393">MNILLISTNRNNLPVPVMPIGACIVAQAAEQAGHTVFVLDLMFSSDPAADIQAELARLQPDVVALSVRNIDNVDMRNPQFFIDGLPSIVQRVRSTTGVPIILGGAALGIMPEQILRLVPDCIAVIGDGELVFPQLLDRLSRKEDFADLPGIAWIEQGTFRLNRFLTAGFSTLCPAPDYRRWLNIPCYRAQMATVPIQTKIGCQYNCVYCTYPKIEGSSCRLKDPASIVAAIVGFATAGLRDIEIVDSVFNAPLEHAMAICSALSQVRHGARLQCLEMNPRDFDDGLLTAMEQAGFVGMGITLESASDPVLQGLRKGFSSRDVHHAAAVVARHRIPCAWVFLFGGPGETPETVRETLQFATRHIRPKDVAFFNVGLRIYPGTELETIARTQGLLSLPAQELLAPRFYLSPEVDAQWLDRELKKAMSRQMNFINMAAMGHPLLPKIHRISHALGLRPPLWKHTGTIRRVLRMMGMDI</sequence>
<protein>
    <submittedName>
        <fullName evidence="8">Cobalamin B12-binding domain-containing protein</fullName>
    </submittedName>
</protein>
<keyword evidence="3" id="KW-0479">Metal-binding</keyword>
<dbReference type="InterPro" id="IPR007197">
    <property type="entry name" value="rSAM"/>
</dbReference>
<dbReference type="Gene3D" id="3.80.30.20">
    <property type="entry name" value="tm_1862 like domain"/>
    <property type="match status" value="1"/>
</dbReference>
<evidence type="ECO:0000313" key="9">
    <source>
        <dbReference type="Proteomes" id="UP000632828"/>
    </source>
</evidence>
<dbReference type="SFLD" id="SFLDG01082">
    <property type="entry name" value="B12-binding_domain_containing"/>
    <property type="match status" value="1"/>
</dbReference>
<organism evidence="8 9">
    <name type="scientific">Pelovirga terrestris</name>
    <dbReference type="NCBI Taxonomy" id="2771352"/>
    <lineage>
        <taxon>Bacteria</taxon>
        <taxon>Pseudomonadati</taxon>
        <taxon>Thermodesulfobacteriota</taxon>
        <taxon>Desulfuromonadia</taxon>
        <taxon>Geobacterales</taxon>
        <taxon>Geobacteraceae</taxon>
        <taxon>Pelovirga</taxon>
    </lineage>
</organism>
<keyword evidence="2" id="KW-0949">S-adenosyl-L-methionine</keyword>
<dbReference type="InterPro" id="IPR006158">
    <property type="entry name" value="Cobalamin-bd"/>
</dbReference>
<dbReference type="InterPro" id="IPR036724">
    <property type="entry name" value="Cobalamin-bd_sf"/>
</dbReference>
<dbReference type="Gene3D" id="3.40.50.280">
    <property type="entry name" value="Cobalamin-binding domain"/>
    <property type="match status" value="1"/>
</dbReference>
<dbReference type="GO" id="GO:0051539">
    <property type="term" value="F:4 iron, 4 sulfur cluster binding"/>
    <property type="evidence" value="ECO:0007669"/>
    <property type="project" value="UniProtKB-KW"/>
</dbReference>
<keyword evidence="4" id="KW-0408">Iron</keyword>
<dbReference type="GO" id="GO:0031419">
    <property type="term" value="F:cobalamin binding"/>
    <property type="evidence" value="ECO:0007669"/>
    <property type="project" value="InterPro"/>
</dbReference>
<dbReference type="AlphaFoldDB" id="A0A8J6UIB8"/>
<evidence type="ECO:0000256" key="1">
    <source>
        <dbReference type="ARBA" id="ARBA00001966"/>
    </source>
</evidence>
<dbReference type="InterPro" id="IPR006638">
    <property type="entry name" value="Elp3/MiaA/NifB-like_rSAM"/>
</dbReference>
<dbReference type="GO" id="GO:0046872">
    <property type="term" value="F:metal ion binding"/>
    <property type="evidence" value="ECO:0007669"/>
    <property type="project" value="UniProtKB-KW"/>
</dbReference>
<dbReference type="SUPFAM" id="SSF102114">
    <property type="entry name" value="Radical SAM enzymes"/>
    <property type="match status" value="1"/>
</dbReference>
<dbReference type="SFLD" id="SFLDG01123">
    <property type="entry name" value="methyltransferase_(Class_B)"/>
    <property type="match status" value="1"/>
</dbReference>
<evidence type="ECO:0000259" key="7">
    <source>
        <dbReference type="PROSITE" id="PS51918"/>
    </source>
</evidence>
<dbReference type="CDD" id="cd01335">
    <property type="entry name" value="Radical_SAM"/>
    <property type="match status" value="1"/>
</dbReference>
<comment type="cofactor">
    <cofactor evidence="1">
        <name>[4Fe-4S] cluster</name>
        <dbReference type="ChEBI" id="CHEBI:49883"/>
    </cofactor>
</comment>
<feature type="domain" description="B12-binding" evidence="6">
    <location>
        <begin position="1"/>
        <end position="146"/>
    </location>
</feature>
<dbReference type="PANTHER" id="PTHR43409:SF16">
    <property type="entry name" value="SLR0320 PROTEIN"/>
    <property type="match status" value="1"/>
</dbReference>
<keyword evidence="9" id="KW-1185">Reference proteome</keyword>
<dbReference type="Pfam" id="PF04055">
    <property type="entry name" value="Radical_SAM"/>
    <property type="match status" value="1"/>
</dbReference>
<evidence type="ECO:0000256" key="2">
    <source>
        <dbReference type="ARBA" id="ARBA00022691"/>
    </source>
</evidence>
<proteinExistence type="predicted"/>
<dbReference type="PROSITE" id="PS51918">
    <property type="entry name" value="RADICAL_SAM"/>
    <property type="match status" value="1"/>
</dbReference>
<evidence type="ECO:0000256" key="5">
    <source>
        <dbReference type="ARBA" id="ARBA00023014"/>
    </source>
</evidence>
<dbReference type="InterPro" id="IPR023404">
    <property type="entry name" value="rSAM_horseshoe"/>
</dbReference>
<dbReference type="InterPro" id="IPR058240">
    <property type="entry name" value="rSAM_sf"/>
</dbReference>
<dbReference type="SMART" id="SM00729">
    <property type="entry name" value="Elp3"/>
    <property type="match status" value="1"/>
</dbReference>
<dbReference type="SFLD" id="SFLDS00029">
    <property type="entry name" value="Radical_SAM"/>
    <property type="match status" value="1"/>
</dbReference>
<dbReference type="PROSITE" id="PS51332">
    <property type="entry name" value="B12_BINDING"/>
    <property type="match status" value="1"/>
</dbReference>
<accession>A0A8J6UIB8</accession>
<keyword evidence="5" id="KW-0411">Iron-sulfur</keyword>
<gene>
    <name evidence="8" type="ORF">ICT70_07890</name>
</gene>
<comment type="caution">
    <text evidence="8">The sequence shown here is derived from an EMBL/GenBank/DDBJ whole genome shotgun (WGS) entry which is preliminary data.</text>
</comment>
<evidence type="ECO:0000256" key="4">
    <source>
        <dbReference type="ARBA" id="ARBA00023004"/>
    </source>
</evidence>
<dbReference type="InterPro" id="IPR034466">
    <property type="entry name" value="Methyltransferase_Class_B"/>
</dbReference>
<feature type="domain" description="Radical SAM core" evidence="7">
    <location>
        <begin position="188"/>
        <end position="404"/>
    </location>
</feature>
<evidence type="ECO:0000259" key="6">
    <source>
        <dbReference type="PROSITE" id="PS51332"/>
    </source>
</evidence>
<dbReference type="GO" id="GO:0003824">
    <property type="term" value="F:catalytic activity"/>
    <property type="evidence" value="ECO:0007669"/>
    <property type="project" value="InterPro"/>
</dbReference>
<evidence type="ECO:0000313" key="8">
    <source>
        <dbReference type="EMBL" id="MBD1400590.1"/>
    </source>
</evidence>
<name>A0A8J6UIB8_9BACT</name>
<dbReference type="Pfam" id="PF02310">
    <property type="entry name" value="B12-binding"/>
    <property type="match status" value="1"/>
</dbReference>
<reference evidence="8" key="1">
    <citation type="submission" date="2020-09" db="EMBL/GenBank/DDBJ databases">
        <title>Pelobacter alkaliphilus sp. nov., a novel anaerobic arsenate-reducing bacterium from terrestrial mud volcano.</title>
        <authorList>
            <person name="Khomyakova M.A."/>
            <person name="Merkel A.Y."/>
            <person name="Slobodkin A.I."/>
        </authorList>
    </citation>
    <scope>NUCLEOTIDE SEQUENCE</scope>
    <source>
        <strain evidence="8">M08fum</strain>
    </source>
</reference>
<dbReference type="EMBL" id="JACWUN010000007">
    <property type="protein sequence ID" value="MBD1400590.1"/>
    <property type="molecule type" value="Genomic_DNA"/>
</dbReference>
<evidence type="ECO:0000256" key="3">
    <source>
        <dbReference type="ARBA" id="ARBA00022723"/>
    </source>
</evidence>
<dbReference type="RefSeq" id="WP_191155272.1">
    <property type="nucleotide sequence ID" value="NZ_JACWUN010000007.1"/>
</dbReference>
<dbReference type="PANTHER" id="PTHR43409">
    <property type="entry name" value="ANAEROBIC MAGNESIUM-PROTOPORPHYRIN IX MONOMETHYL ESTER CYCLASE-RELATED"/>
    <property type="match status" value="1"/>
</dbReference>
<dbReference type="SUPFAM" id="SSF52242">
    <property type="entry name" value="Cobalamin (vitamin B12)-binding domain"/>
    <property type="match status" value="1"/>
</dbReference>